<feature type="modified residue" description="N6-(pyridoxal phosphate)lysine" evidence="5">
    <location>
        <position position="358"/>
    </location>
</feature>
<dbReference type="OrthoDB" id="2161780at2759"/>
<accession>A0A0F2MES4</accession>
<dbReference type="InterPro" id="IPR002129">
    <property type="entry name" value="PyrdxlP-dep_de-COase"/>
</dbReference>
<dbReference type="KEGG" id="ssck:SPSK_02373"/>
<dbReference type="PANTHER" id="PTHR11999:SF165">
    <property type="entry name" value="DECARBOXYLASE, PUTATIVE (AFU_ORTHOLOGUE AFUA_2G04980)-RELATED"/>
    <property type="match status" value="1"/>
</dbReference>
<reference evidence="7 8" key="1">
    <citation type="journal article" date="2014" name="BMC Genomics">
        <title>Comparative genomics of the major fungal agents of human and animal Sporotrichosis: Sporothrix schenckii and Sporothrix brasiliensis.</title>
        <authorList>
            <person name="Teixeira M.M."/>
            <person name="de Almeida L.G."/>
            <person name="Kubitschek-Barreira P."/>
            <person name="Alves F.L."/>
            <person name="Kioshima E.S."/>
            <person name="Abadio A.K."/>
            <person name="Fernandes L."/>
            <person name="Derengowski L.S."/>
            <person name="Ferreira K.S."/>
            <person name="Souza R.C."/>
            <person name="Ruiz J.C."/>
            <person name="de Andrade N.C."/>
            <person name="Paes H.C."/>
            <person name="Nicola A.M."/>
            <person name="Albuquerque P."/>
            <person name="Gerber A.L."/>
            <person name="Martins V.P."/>
            <person name="Peconick L.D."/>
            <person name="Neto A.V."/>
            <person name="Chaucanez C.B."/>
            <person name="Silva P.A."/>
            <person name="Cunha O.L."/>
            <person name="de Oliveira F.F."/>
            <person name="dos Santos T.C."/>
            <person name="Barros A.L."/>
            <person name="Soares M.A."/>
            <person name="de Oliveira L.M."/>
            <person name="Marini M.M."/>
            <person name="Villalobos-Duno H."/>
            <person name="Cunha M.M."/>
            <person name="de Hoog S."/>
            <person name="da Silveira J.F."/>
            <person name="Henrissat B."/>
            <person name="Nino-Vega G.A."/>
            <person name="Cisalpino P.S."/>
            <person name="Mora-Montes H.M."/>
            <person name="Almeida S.R."/>
            <person name="Stajich J.E."/>
            <person name="Lopes-Bezerra L.M."/>
            <person name="Vasconcelos A.T."/>
            <person name="Felipe M.S."/>
        </authorList>
    </citation>
    <scope>NUCLEOTIDE SEQUENCE [LARGE SCALE GENOMIC DNA]</scope>
    <source>
        <strain evidence="7 8">1099-18</strain>
    </source>
</reference>
<dbReference type="GO" id="GO:0019752">
    <property type="term" value="P:carboxylic acid metabolic process"/>
    <property type="evidence" value="ECO:0007669"/>
    <property type="project" value="InterPro"/>
</dbReference>
<evidence type="ECO:0000256" key="5">
    <source>
        <dbReference type="PIRSR" id="PIRSR602129-50"/>
    </source>
</evidence>
<comment type="caution">
    <text evidence="7">The sequence shown here is derived from an EMBL/GenBank/DDBJ whole genome shotgun (WGS) entry which is preliminary data.</text>
</comment>
<dbReference type="PANTHER" id="PTHR11999">
    <property type="entry name" value="GROUP II PYRIDOXAL-5-PHOSPHATE DECARBOXYLASE"/>
    <property type="match status" value="1"/>
</dbReference>
<gene>
    <name evidence="7" type="ORF">SPSK_02373</name>
</gene>
<dbReference type="GO" id="GO:0005737">
    <property type="term" value="C:cytoplasm"/>
    <property type="evidence" value="ECO:0007669"/>
    <property type="project" value="TreeGrafter"/>
</dbReference>
<dbReference type="RefSeq" id="XP_016589337.1">
    <property type="nucleotide sequence ID" value="XM_016729245.1"/>
</dbReference>
<dbReference type="InterPro" id="IPR015421">
    <property type="entry name" value="PyrdxlP-dep_Trfase_major"/>
</dbReference>
<comment type="similarity">
    <text evidence="2 6">Belongs to the group II decarboxylase family.</text>
</comment>
<keyword evidence="3 5" id="KW-0663">Pyridoxal phosphate</keyword>
<dbReference type="Pfam" id="PF00282">
    <property type="entry name" value="Pyridoxal_deC"/>
    <property type="match status" value="1"/>
</dbReference>
<dbReference type="PROSITE" id="PS00392">
    <property type="entry name" value="DDC_GAD_HDC_YDC"/>
    <property type="match status" value="1"/>
</dbReference>
<reference evidence="7 8" key="2">
    <citation type="journal article" date="2015" name="Eukaryot. Cell">
        <title>Asexual propagation of a virulent clone complex in a human and feline outbreak of sporotrichosis.</title>
        <authorList>
            <person name="Teixeira Mde M."/>
            <person name="Rodrigues A.M."/>
            <person name="Tsui C.K."/>
            <person name="de Almeida L.G."/>
            <person name="Van Diepeningen A.D."/>
            <person name="van den Ende B.G."/>
            <person name="Fernandes G.F."/>
            <person name="Kano R."/>
            <person name="Hamelin R.C."/>
            <person name="Lopes-Bezerra L.M."/>
            <person name="Vasconcelos A.T."/>
            <person name="de Hoog S."/>
            <person name="de Camargo Z.P."/>
            <person name="Felipe M.S."/>
        </authorList>
    </citation>
    <scope>NUCLEOTIDE SEQUENCE [LARGE SCALE GENOMIC DNA]</scope>
    <source>
        <strain evidence="7 8">1099-18</strain>
    </source>
</reference>
<dbReference type="EMBL" id="AXCR01000006">
    <property type="protein sequence ID" value="KJR86661.1"/>
    <property type="molecule type" value="Genomic_DNA"/>
</dbReference>
<dbReference type="InterPro" id="IPR015424">
    <property type="entry name" value="PyrdxlP-dep_Trfase"/>
</dbReference>
<protein>
    <submittedName>
        <fullName evidence="7">Tyrosine decarboxylase</fullName>
    </submittedName>
</protein>
<dbReference type="GO" id="GO:0030170">
    <property type="term" value="F:pyridoxal phosphate binding"/>
    <property type="evidence" value="ECO:0007669"/>
    <property type="project" value="InterPro"/>
</dbReference>
<dbReference type="VEuPathDB" id="FungiDB:SPSK_02373"/>
<evidence type="ECO:0000256" key="3">
    <source>
        <dbReference type="ARBA" id="ARBA00022898"/>
    </source>
</evidence>
<dbReference type="InterPro" id="IPR015422">
    <property type="entry name" value="PyrdxlP-dep_Trfase_small"/>
</dbReference>
<comment type="cofactor">
    <cofactor evidence="1 5 6">
        <name>pyridoxal 5'-phosphate</name>
        <dbReference type="ChEBI" id="CHEBI:597326"/>
    </cofactor>
</comment>
<dbReference type="GeneID" id="27664522"/>
<evidence type="ECO:0000256" key="1">
    <source>
        <dbReference type="ARBA" id="ARBA00001933"/>
    </source>
</evidence>
<evidence type="ECO:0000256" key="2">
    <source>
        <dbReference type="ARBA" id="ARBA00009533"/>
    </source>
</evidence>
<organism evidence="7 8">
    <name type="scientific">Sporothrix schenckii 1099-18</name>
    <dbReference type="NCBI Taxonomy" id="1397361"/>
    <lineage>
        <taxon>Eukaryota</taxon>
        <taxon>Fungi</taxon>
        <taxon>Dikarya</taxon>
        <taxon>Ascomycota</taxon>
        <taxon>Pezizomycotina</taxon>
        <taxon>Sordariomycetes</taxon>
        <taxon>Sordariomycetidae</taxon>
        <taxon>Ophiostomatales</taxon>
        <taxon>Ophiostomataceae</taxon>
        <taxon>Sporothrix</taxon>
    </lineage>
</organism>
<name>A0A0F2MES4_SPOSC</name>
<dbReference type="SUPFAM" id="SSF53383">
    <property type="entry name" value="PLP-dependent transferases"/>
    <property type="match status" value="1"/>
</dbReference>
<dbReference type="AlphaFoldDB" id="A0A0F2MES4"/>
<proteinExistence type="inferred from homology"/>
<evidence type="ECO:0000313" key="7">
    <source>
        <dbReference type="EMBL" id="KJR86661.1"/>
    </source>
</evidence>
<evidence type="ECO:0000313" key="8">
    <source>
        <dbReference type="Proteomes" id="UP000033710"/>
    </source>
</evidence>
<dbReference type="InterPro" id="IPR010977">
    <property type="entry name" value="Aromatic_deC"/>
</dbReference>
<dbReference type="Gene3D" id="3.40.640.10">
    <property type="entry name" value="Type I PLP-dependent aspartate aminotransferase-like (Major domain)"/>
    <property type="match status" value="1"/>
</dbReference>
<evidence type="ECO:0000256" key="6">
    <source>
        <dbReference type="RuleBase" id="RU000382"/>
    </source>
</evidence>
<dbReference type="InterPro" id="IPR021115">
    <property type="entry name" value="Pyridoxal-P_BS"/>
</dbReference>
<sequence length="549" mass="58984">MSSENITDIGFLSGGYERLRAAVDRLTKQDGADNAVPTLPSSARVQAALAAIPRPGQSDYLQPRGARVAHDHILDTIIPALNGQNLSGRYYGFVTGSVLPIAEAADNIVTALDQNLHAHLPAQTVSTAVEAAALQMLANVFGLDDGDWTGRIFTTGATASNVLGLAMGREAVINTRLRKRRRLSGKGVDSSTASPVAVAELGLLKACQEAGVSDIRILTSLGHSSLYKAASIVGLGRAAIIDLPYSEAEPWRLNISAVEQTLADAFQSPGGEGQTGSSVAYIISVSAGEINTGRFATTGLEDMQRLRALADKYGAWIHVDAAFGLFTRALPSTLEFARIRQYTDGLELADSITSDGHKLLNVPYDAGIYFSRHASIQTEVFQNANASYLTGGAIGHLPDRDGPFVPSPMNMGIENSRRFRALPVYAVLLSEGREGLAAMLARMVRLARGVRQILRRLPEYEVFGDEDASRKDDDLVDDTHIGVLFWAKDESLNANLAERINDSRQMYVSPTAWRGRPACRIAVSSWRVAEGDLQVVEVVLRKAVAVGDS</sequence>
<dbReference type="Proteomes" id="UP000033710">
    <property type="component" value="Unassembled WGS sequence"/>
</dbReference>
<evidence type="ECO:0000256" key="4">
    <source>
        <dbReference type="ARBA" id="ARBA00023239"/>
    </source>
</evidence>
<dbReference type="Gene3D" id="3.90.1150.10">
    <property type="entry name" value="Aspartate Aminotransferase, domain 1"/>
    <property type="match status" value="1"/>
</dbReference>
<keyword evidence="4 6" id="KW-0456">Lyase</keyword>
<dbReference type="GO" id="GO:0016831">
    <property type="term" value="F:carboxy-lyase activity"/>
    <property type="evidence" value="ECO:0007669"/>
    <property type="project" value="InterPro"/>
</dbReference>